<accession>A0A0A9D5B7</accession>
<reference evidence="1" key="2">
    <citation type="journal article" date="2015" name="Data Brief">
        <title>Shoot transcriptome of the giant reed, Arundo donax.</title>
        <authorList>
            <person name="Barrero R.A."/>
            <person name="Guerrero F.D."/>
            <person name="Moolhuijzen P."/>
            <person name="Goolsby J.A."/>
            <person name="Tidwell J."/>
            <person name="Bellgard S.E."/>
            <person name="Bellgard M.I."/>
        </authorList>
    </citation>
    <scope>NUCLEOTIDE SEQUENCE</scope>
    <source>
        <tissue evidence="1">Shoot tissue taken approximately 20 cm above the soil surface</tissue>
    </source>
</reference>
<dbReference type="AlphaFoldDB" id="A0A0A9D5B7"/>
<protein>
    <submittedName>
        <fullName evidence="1">Uncharacterized protein</fullName>
    </submittedName>
</protein>
<organism evidence="1">
    <name type="scientific">Arundo donax</name>
    <name type="common">Giant reed</name>
    <name type="synonym">Donax arundinaceus</name>
    <dbReference type="NCBI Taxonomy" id="35708"/>
    <lineage>
        <taxon>Eukaryota</taxon>
        <taxon>Viridiplantae</taxon>
        <taxon>Streptophyta</taxon>
        <taxon>Embryophyta</taxon>
        <taxon>Tracheophyta</taxon>
        <taxon>Spermatophyta</taxon>
        <taxon>Magnoliopsida</taxon>
        <taxon>Liliopsida</taxon>
        <taxon>Poales</taxon>
        <taxon>Poaceae</taxon>
        <taxon>PACMAD clade</taxon>
        <taxon>Arundinoideae</taxon>
        <taxon>Arundineae</taxon>
        <taxon>Arundo</taxon>
    </lineage>
</organism>
<dbReference type="EMBL" id="GBRH01218963">
    <property type="protein sequence ID" value="JAD78932.1"/>
    <property type="molecule type" value="Transcribed_RNA"/>
</dbReference>
<proteinExistence type="predicted"/>
<reference evidence="1" key="1">
    <citation type="submission" date="2014-09" db="EMBL/GenBank/DDBJ databases">
        <authorList>
            <person name="Magalhaes I.L.F."/>
            <person name="Oliveira U."/>
            <person name="Santos F.R."/>
            <person name="Vidigal T.H.D.A."/>
            <person name="Brescovit A.D."/>
            <person name="Santos A.J."/>
        </authorList>
    </citation>
    <scope>NUCLEOTIDE SEQUENCE</scope>
    <source>
        <tissue evidence="1">Shoot tissue taken approximately 20 cm above the soil surface</tissue>
    </source>
</reference>
<sequence length="92" mass="10786">MFKHIGYNRSSVTKRLFNRPSQHKSLSVMGYLKRAGLLDPRFAIHLNWERNKHLYLDRLTLSNPPCPRKSNLKCSQMSCSCNANHFKHLVMD</sequence>
<name>A0A0A9D5B7_ARUDO</name>
<evidence type="ECO:0000313" key="1">
    <source>
        <dbReference type="EMBL" id="JAD78932.1"/>
    </source>
</evidence>